<feature type="transmembrane region" description="Helical" evidence="1">
    <location>
        <begin position="273"/>
        <end position="292"/>
    </location>
</feature>
<keyword evidence="1" id="KW-1133">Transmembrane helix</keyword>
<organism evidence="2 3">
    <name type="scientific">Candidatus Kaiserbacteria bacterium CG10_big_fil_rev_8_21_14_0_10_47_16</name>
    <dbReference type="NCBI Taxonomy" id="1974608"/>
    <lineage>
        <taxon>Bacteria</taxon>
        <taxon>Candidatus Kaiseribacteriota</taxon>
    </lineage>
</organism>
<feature type="transmembrane region" description="Helical" evidence="1">
    <location>
        <begin position="67"/>
        <end position="93"/>
    </location>
</feature>
<reference evidence="3" key="1">
    <citation type="submission" date="2017-09" db="EMBL/GenBank/DDBJ databases">
        <title>Depth-based differentiation of microbial function through sediment-hosted aquifers and enrichment of novel symbionts in the deep terrestrial subsurface.</title>
        <authorList>
            <person name="Probst A.J."/>
            <person name="Ladd B."/>
            <person name="Jarett J.K."/>
            <person name="Geller-Mcgrath D.E."/>
            <person name="Sieber C.M.K."/>
            <person name="Emerson J.B."/>
            <person name="Anantharaman K."/>
            <person name="Thomas B.C."/>
            <person name="Malmstrom R."/>
            <person name="Stieglmeier M."/>
            <person name="Klingl A."/>
            <person name="Woyke T."/>
            <person name="Ryan C.M."/>
            <person name="Banfield J.F."/>
        </authorList>
    </citation>
    <scope>NUCLEOTIDE SEQUENCE [LARGE SCALE GENOMIC DNA]</scope>
</reference>
<accession>A0A2H0UEA6</accession>
<feature type="transmembrane region" description="Helical" evidence="1">
    <location>
        <begin position="105"/>
        <end position="130"/>
    </location>
</feature>
<dbReference type="EMBL" id="PFBI01000004">
    <property type="protein sequence ID" value="PIR84758.1"/>
    <property type="molecule type" value="Genomic_DNA"/>
</dbReference>
<feature type="transmembrane region" description="Helical" evidence="1">
    <location>
        <begin position="167"/>
        <end position="184"/>
    </location>
</feature>
<feature type="transmembrane region" description="Helical" evidence="1">
    <location>
        <begin position="33"/>
        <end position="55"/>
    </location>
</feature>
<keyword evidence="1" id="KW-0472">Membrane</keyword>
<evidence type="ECO:0000256" key="1">
    <source>
        <dbReference type="SAM" id="Phobius"/>
    </source>
</evidence>
<comment type="caution">
    <text evidence="2">The sequence shown here is derived from an EMBL/GenBank/DDBJ whole genome shotgun (WGS) entry which is preliminary data.</text>
</comment>
<protein>
    <recommendedName>
        <fullName evidence="4">EamA domain-containing protein</fullName>
    </recommendedName>
</protein>
<evidence type="ECO:0000313" key="2">
    <source>
        <dbReference type="EMBL" id="PIR84758.1"/>
    </source>
</evidence>
<name>A0A2H0UEA6_9BACT</name>
<keyword evidence="1" id="KW-0812">Transmembrane</keyword>
<sequence>MILAILSGLCLALMVIADKLMVNDCYQGDAKQALFISSFAGAALGLVVTSAYWFFGGTDTTILWEILTTWWSSYGLLIFVAGALSAQVLYHYFHCLSEDTDSTIIASWLAATPIFVFVFSLILLPFGLLFDEIKISPWAVCGIILTSCGLALLERYSYDSTRSEGKYWHHLAAMVLLSVLYIVLIDQTLGKGIEHTNIGSHDFILALLPAYWLGFAIGMRVMIKKENRISFGENIPLLRQYFIPILIMELLGMGVFFFEFLSLEELDSVTSSIIIGLHVIPVWIVSVILTHYNDSLKRKGRHSGAIFRFQLNTEMLDAFRVRKGSRLFQLICIIAIILGLTIFVLA</sequence>
<feature type="transmembrane region" description="Helical" evidence="1">
    <location>
        <begin position="241"/>
        <end position="261"/>
    </location>
</feature>
<dbReference type="Proteomes" id="UP000229344">
    <property type="component" value="Unassembled WGS sequence"/>
</dbReference>
<evidence type="ECO:0000313" key="3">
    <source>
        <dbReference type="Proteomes" id="UP000229344"/>
    </source>
</evidence>
<feature type="transmembrane region" description="Helical" evidence="1">
    <location>
        <begin position="327"/>
        <end position="345"/>
    </location>
</feature>
<dbReference type="AlphaFoldDB" id="A0A2H0UEA6"/>
<feature type="transmembrane region" description="Helical" evidence="1">
    <location>
        <begin position="204"/>
        <end position="221"/>
    </location>
</feature>
<evidence type="ECO:0008006" key="4">
    <source>
        <dbReference type="Google" id="ProtNLM"/>
    </source>
</evidence>
<gene>
    <name evidence="2" type="ORF">COU16_01050</name>
</gene>
<proteinExistence type="predicted"/>